<reference evidence="1" key="1">
    <citation type="journal article" date="2021" name="Mol. Plant Pathol.">
        <title>A 20-kb lineage-specific genomic region tames virulence in pathogenic amphidiploid Verticillium longisporum.</title>
        <authorList>
            <person name="Harting R."/>
            <person name="Starke J."/>
            <person name="Kusch H."/>
            <person name="Poggeler S."/>
            <person name="Maurus I."/>
            <person name="Schluter R."/>
            <person name="Landesfeind M."/>
            <person name="Bulla I."/>
            <person name="Nowrousian M."/>
            <person name="de Jonge R."/>
            <person name="Stahlhut G."/>
            <person name="Hoff K.J."/>
            <person name="Asshauer K.P."/>
            <person name="Thurmer A."/>
            <person name="Stanke M."/>
            <person name="Daniel R."/>
            <person name="Morgenstern B."/>
            <person name="Thomma B.P.H.J."/>
            <person name="Kronstad J.W."/>
            <person name="Braus-Stromeyer S.A."/>
            <person name="Braus G.H."/>
        </authorList>
    </citation>
    <scope>NUCLEOTIDE SEQUENCE</scope>
    <source>
        <strain evidence="1">Vl32</strain>
    </source>
</reference>
<accession>A0A8I3AJT5</accession>
<evidence type="ECO:0000313" key="1">
    <source>
        <dbReference type="EMBL" id="KAG7125645.1"/>
    </source>
</evidence>
<evidence type="ECO:0000313" key="2">
    <source>
        <dbReference type="Proteomes" id="UP000689129"/>
    </source>
</evidence>
<comment type="caution">
    <text evidence="1">The sequence shown here is derived from an EMBL/GenBank/DDBJ whole genome shotgun (WGS) entry which is preliminary data.</text>
</comment>
<organism evidence="1 2">
    <name type="scientific">Verticillium longisporum</name>
    <name type="common">Verticillium dahliae var. longisporum</name>
    <dbReference type="NCBI Taxonomy" id="100787"/>
    <lineage>
        <taxon>Eukaryota</taxon>
        <taxon>Fungi</taxon>
        <taxon>Dikarya</taxon>
        <taxon>Ascomycota</taxon>
        <taxon>Pezizomycotina</taxon>
        <taxon>Sordariomycetes</taxon>
        <taxon>Hypocreomycetidae</taxon>
        <taxon>Glomerellales</taxon>
        <taxon>Plectosphaerellaceae</taxon>
        <taxon>Verticillium</taxon>
    </lineage>
</organism>
<dbReference type="EMBL" id="JAEMWZ010000310">
    <property type="protein sequence ID" value="KAG7125645.1"/>
    <property type="molecule type" value="Genomic_DNA"/>
</dbReference>
<dbReference type="Proteomes" id="UP000689129">
    <property type="component" value="Unassembled WGS sequence"/>
</dbReference>
<protein>
    <submittedName>
        <fullName evidence="1">Uncharacterized protein</fullName>
    </submittedName>
</protein>
<gene>
    <name evidence="1" type="ORF">HYQ45_013043</name>
</gene>
<dbReference type="AlphaFoldDB" id="A0A8I3AJT5"/>
<name>A0A8I3AJT5_VERLO</name>
<proteinExistence type="predicted"/>
<sequence length="702" mass="78208">MDEAWKPTIKGTLEWLQSDLHGGLLSVVAPPGSGKTSIIPRAVVGMRQADVRIIYALSSNAEKGAFYDGISQTYLDTAECVDDVFDIKSRATLWVVTRKALSSMLRDNDGFPEKAVVILDHDVSCSAEYVLLWMRLVARVAARPDGGLCKIICLSSKHMPEWQTLASPSSPDRVTAGVEREIGWEHGRMPNFPTPLQARNHGEARADTAYVLEEFRLGRPSLLLFFGTADDAALFLPSLEQPGPLREVVQVDKRKLDLGLPLPLPKHAVVVVPPEAWMTMDMASRLPLRQTRHIVIFGRGERGLVFDDKMRTVVHDTTRVPASPDEIHRVGICMSAGVSTRDLHKINVHVPSWPASDDVVLHAANRHIYALVFGVTELGLAGYPWVYVKRMLRAMMTMRRAGETWRRLAIMGCIEYCPRTPAPSQCPWKLAEGRAQYLGRWISAVENFEAAYLLAGVEHEMKGPTSPAAQQTIVFMALIMAHAAECRDAVTILNPEMACRDAREMSMPVVRARTGMGFLWSCLGIWLSAAMGRTNNWELSSIKVKLDVFQQLQRRHGRIFGELLGRRGISLREFCNRPLSDDDVHQVTVVLFCCNTFRVSGVNNGRIDEELHAFHLAANVACSVQSPWAALLDRNAYGNESAYFVVASSSVRKSGDDLELPDATYVPENIVKQWLHSDLSRPGHPPRAEELEARDLFAYRTS</sequence>